<evidence type="ECO:0000313" key="8">
    <source>
        <dbReference type="Proteomes" id="UP001217417"/>
    </source>
</evidence>
<accession>A0AAD7VPH3</accession>
<dbReference type="Gene3D" id="1.20.1070.10">
    <property type="entry name" value="Rhodopsin 7-helix transmembrane proteins"/>
    <property type="match status" value="1"/>
</dbReference>
<dbReference type="RefSeq" id="XP_056039909.1">
    <property type="nucleotide sequence ID" value="XM_056189544.1"/>
</dbReference>
<sequence length="284" mass="31223">MAVLPLENDALNINPPVGVDEALSQHGSDWLWAVTAIYAISFISFLFLSFTVRASERVFHYIFTFALLVGAVTYYAQASDLGWSAVGQANQLGYGSSHQIFFAKYINWVIAFPSLILGLGLLSGVSWTTIVCNIFLSWFWVLTYLAAAYTTTNYKWGFFTFGTFTWIILALSTLNESHESASLLGVGRDYITLAGWLNLLWLLYPVAFGLSDGGNRIGVTSSFIFFGILDVLMVLLSFAFLILARNWDFGKLNIAFSEYRGARQGGTSLKEEAAPATGGIMPAA</sequence>
<dbReference type="Pfam" id="PF01036">
    <property type="entry name" value="Bac_rhodopsin"/>
    <property type="match status" value="1"/>
</dbReference>
<dbReference type="GO" id="GO:0005783">
    <property type="term" value="C:endoplasmic reticulum"/>
    <property type="evidence" value="ECO:0007669"/>
    <property type="project" value="TreeGrafter"/>
</dbReference>
<keyword evidence="4 6" id="KW-1133">Transmembrane helix</keyword>
<comment type="caution">
    <text evidence="7">The sequence shown here is derived from an EMBL/GenBank/DDBJ whole genome shotgun (WGS) entry which is preliminary data.</text>
</comment>
<evidence type="ECO:0000256" key="5">
    <source>
        <dbReference type="ARBA" id="ARBA00023136"/>
    </source>
</evidence>
<dbReference type="InterPro" id="IPR043476">
    <property type="entry name" value="Yro2-like_7TM"/>
</dbReference>
<protein>
    <submittedName>
        <fullName evidence="7">Uncharacterized protein</fullName>
    </submittedName>
</protein>
<feature type="transmembrane region" description="Helical" evidence="6">
    <location>
        <begin position="105"/>
        <end position="123"/>
    </location>
</feature>
<evidence type="ECO:0000256" key="3">
    <source>
        <dbReference type="ARBA" id="ARBA00022692"/>
    </source>
</evidence>
<feature type="transmembrane region" description="Helical" evidence="6">
    <location>
        <begin position="30"/>
        <end position="51"/>
    </location>
</feature>
<feature type="transmembrane region" description="Helical" evidence="6">
    <location>
        <begin position="58"/>
        <end position="76"/>
    </location>
</feature>
<dbReference type="GO" id="GO:0005886">
    <property type="term" value="C:plasma membrane"/>
    <property type="evidence" value="ECO:0007669"/>
    <property type="project" value="TreeGrafter"/>
</dbReference>
<keyword evidence="8" id="KW-1185">Reference proteome</keyword>
<dbReference type="SUPFAM" id="SSF81321">
    <property type="entry name" value="Family A G protein-coupled receptor-like"/>
    <property type="match status" value="1"/>
</dbReference>
<organism evidence="7 8">
    <name type="scientific">Lipomyces tetrasporus</name>
    <dbReference type="NCBI Taxonomy" id="54092"/>
    <lineage>
        <taxon>Eukaryota</taxon>
        <taxon>Fungi</taxon>
        <taxon>Dikarya</taxon>
        <taxon>Ascomycota</taxon>
        <taxon>Saccharomycotina</taxon>
        <taxon>Lipomycetes</taxon>
        <taxon>Lipomycetales</taxon>
        <taxon>Lipomycetaceae</taxon>
        <taxon>Lipomyces</taxon>
    </lineage>
</organism>
<keyword evidence="5 6" id="KW-0472">Membrane</keyword>
<dbReference type="PANTHER" id="PTHR28286:SF1">
    <property type="entry name" value="30 KDA HEAT SHOCK PROTEIN-RELATED"/>
    <property type="match status" value="1"/>
</dbReference>
<feature type="transmembrane region" description="Helical" evidence="6">
    <location>
        <begin position="130"/>
        <end position="150"/>
    </location>
</feature>
<evidence type="ECO:0000256" key="2">
    <source>
        <dbReference type="ARBA" id="ARBA00008130"/>
    </source>
</evidence>
<dbReference type="GeneID" id="80884710"/>
<dbReference type="AlphaFoldDB" id="A0AAD7VPH3"/>
<dbReference type="SMART" id="SM01021">
    <property type="entry name" value="Bac_rhodopsin"/>
    <property type="match status" value="1"/>
</dbReference>
<feature type="transmembrane region" description="Helical" evidence="6">
    <location>
        <begin position="224"/>
        <end position="244"/>
    </location>
</feature>
<reference evidence="7" key="1">
    <citation type="submission" date="2023-03" db="EMBL/GenBank/DDBJ databases">
        <title>Near-Complete genome sequence of Lipomyces tetrasporous NRRL Y-64009, an oleaginous yeast capable of growing on lignocellulosic hydrolysates.</title>
        <authorList>
            <consortium name="Lawrence Berkeley National Laboratory"/>
            <person name="Jagtap S.S."/>
            <person name="Liu J.-J."/>
            <person name="Walukiewicz H.E."/>
            <person name="Pangilinan J."/>
            <person name="Lipzen A."/>
            <person name="Ahrendt S."/>
            <person name="Koriabine M."/>
            <person name="Cobaugh K."/>
            <person name="Salamov A."/>
            <person name="Yoshinaga Y."/>
            <person name="Ng V."/>
            <person name="Daum C."/>
            <person name="Grigoriev I.V."/>
            <person name="Slininger P.J."/>
            <person name="Dien B.S."/>
            <person name="Jin Y.-S."/>
            <person name="Rao C.V."/>
        </authorList>
    </citation>
    <scope>NUCLEOTIDE SEQUENCE</scope>
    <source>
        <strain evidence="7">NRRL Y-64009</strain>
    </source>
</reference>
<evidence type="ECO:0000256" key="1">
    <source>
        <dbReference type="ARBA" id="ARBA00004141"/>
    </source>
</evidence>
<comment type="similarity">
    <text evidence="2">Belongs to the archaeal/bacterial/fungal opsin family.</text>
</comment>
<evidence type="ECO:0000256" key="6">
    <source>
        <dbReference type="SAM" id="Phobius"/>
    </source>
</evidence>
<name>A0AAD7VPH3_9ASCO</name>
<gene>
    <name evidence="7" type="ORF">POJ06DRAFT_272069</name>
</gene>
<feature type="transmembrane region" description="Helical" evidence="6">
    <location>
        <begin position="186"/>
        <end position="204"/>
    </location>
</feature>
<keyword evidence="3 6" id="KW-0812">Transmembrane</keyword>
<dbReference type="Proteomes" id="UP001217417">
    <property type="component" value="Unassembled WGS sequence"/>
</dbReference>
<dbReference type="EMBL" id="JARPMG010000016">
    <property type="protein sequence ID" value="KAJ8096459.1"/>
    <property type="molecule type" value="Genomic_DNA"/>
</dbReference>
<proteinExistence type="inferred from homology"/>
<evidence type="ECO:0000256" key="4">
    <source>
        <dbReference type="ARBA" id="ARBA00022989"/>
    </source>
</evidence>
<dbReference type="CDD" id="cd15239">
    <property type="entry name" value="7tm_YRO2_fungal-like"/>
    <property type="match status" value="1"/>
</dbReference>
<evidence type="ECO:0000313" key="7">
    <source>
        <dbReference type="EMBL" id="KAJ8096459.1"/>
    </source>
</evidence>
<dbReference type="PANTHER" id="PTHR28286">
    <property type="match status" value="1"/>
</dbReference>
<dbReference type="PRINTS" id="PR00251">
    <property type="entry name" value="BACTRLOPSIN"/>
</dbReference>
<comment type="subcellular location">
    <subcellularLocation>
        <location evidence="1">Membrane</location>
        <topology evidence="1">Multi-pass membrane protein</topology>
    </subcellularLocation>
</comment>
<feature type="transmembrane region" description="Helical" evidence="6">
    <location>
        <begin position="156"/>
        <end position="174"/>
    </location>
</feature>
<dbReference type="InterPro" id="IPR001425">
    <property type="entry name" value="Arc/bac/fun_rhodopsins"/>
</dbReference>